<dbReference type="RefSeq" id="WP_114278006.1">
    <property type="nucleotide sequence ID" value="NZ_QPJY01000001.1"/>
</dbReference>
<keyword evidence="3" id="KW-1185">Reference proteome</keyword>
<evidence type="ECO:0000313" key="2">
    <source>
        <dbReference type="EMBL" id="RCX33132.1"/>
    </source>
</evidence>
<protein>
    <recommendedName>
        <fullName evidence="4">DUF4412 domain-containing protein</fullName>
    </recommendedName>
</protein>
<dbReference type="Proteomes" id="UP000252707">
    <property type="component" value="Unassembled WGS sequence"/>
</dbReference>
<dbReference type="OrthoDB" id="8479446at2"/>
<evidence type="ECO:0008006" key="4">
    <source>
        <dbReference type="Google" id="ProtNLM"/>
    </source>
</evidence>
<dbReference type="AlphaFoldDB" id="A0A369CGD3"/>
<feature type="signal peptide" evidence="1">
    <location>
        <begin position="1"/>
        <end position="23"/>
    </location>
</feature>
<keyword evidence="1" id="KW-0732">Signal</keyword>
<dbReference type="EMBL" id="QPJY01000001">
    <property type="protein sequence ID" value="RCX33132.1"/>
    <property type="molecule type" value="Genomic_DNA"/>
</dbReference>
<name>A0A369CGD3_9GAMM</name>
<dbReference type="Gene3D" id="2.50.20.10">
    <property type="entry name" value="Lipoprotein localisation LolA/LolB/LppX"/>
    <property type="match status" value="1"/>
</dbReference>
<gene>
    <name evidence="2" type="ORF">DFQ59_101431</name>
</gene>
<evidence type="ECO:0000313" key="3">
    <source>
        <dbReference type="Proteomes" id="UP000252707"/>
    </source>
</evidence>
<organism evidence="2 3">
    <name type="scientific">Thioalbus denitrificans</name>
    <dbReference type="NCBI Taxonomy" id="547122"/>
    <lineage>
        <taxon>Bacteria</taxon>
        <taxon>Pseudomonadati</taxon>
        <taxon>Pseudomonadota</taxon>
        <taxon>Gammaproteobacteria</taxon>
        <taxon>Chromatiales</taxon>
        <taxon>Ectothiorhodospiraceae</taxon>
        <taxon>Thioalbus</taxon>
    </lineage>
</organism>
<evidence type="ECO:0000256" key="1">
    <source>
        <dbReference type="SAM" id="SignalP"/>
    </source>
</evidence>
<comment type="caution">
    <text evidence="2">The sequence shown here is derived from an EMBL/GenBank/DDBJ whole genome shotgun (WGS) entry which is preliminary data.</text>
</comment>
<feature type="chain" id="PRO_5017026207" description="DUF4412 domain-containing protein" evidence="1">
    <location>
        <begin position="24"/>
        <end position="261"/>
    </location>
</feature>
<accession>A0A369CGD3</accession>
<sequence length="261" mass="28734">MRRALMVLAACLSLSLGIAQVQAANGSGIQFSAEAVQTSAQGEQGPVAKMFVGGNGMRRTEYSQNNQRVVQIAMPSQGVMWVVFPDQGSYMERRMPTMAAGGTAGKDNDPCAGQPGLECRLLGEETVNGRPTKKWEVSASQQGQVVTMTQWIDSERGFPVRQETPRGGVMELRMTGTEELQGRSVERWEMVMTPPEGQGQPIRSVQWFDPELEIAIREELPDGSVRELRNIQVGAQPETLFQVPAGYQKVEPPAQQPMQRR</sequence>
<reference evidence="2 3" key="1">
    <citation type="submission" date="2018-07" db="EMBL/GenBank/DDBJ databases">
        <title>Genomic Encyclopedia of Type Strains, Phase IV (KMG-IV): sequencing the most valuable type-strain genomes for metagenomic binning, comparative biology and taxonomic classification.</title>
        <authorList>
            <person name="Goeker M."/>
        </authorList>
    </citation>
    <scope>NUCLEOTIDE SEQUENCE [LARGE SCALE GENOMIC DNA]</scope>
    <source>
        <strain evidence="2 3">DSM 26407</strain>
    </source>
</reference>
<proteinExistence type="predicted"/>